<sequence>MAQQTQPPPAESGAEMYDDDWEVETPDLSKEFNCIDRWCNARADAWKKTFSSGELAKYPLAMVNHLLSVYGPNGGCAYDISCAFNKTANMSTIGSRIRALRLCFMVGAFHGHAHNPLCQLDWHPTYIEGAGNTEGEGCEHVFSVSNELARSTRHATRFHRHQAIEEHFAFWNEDKYEALTRFIRNHYREAADSVRRLGTELTVLKTALNLTDDDFPRFIAEEHTYLNSLKHPPPQDTVRICYVQVLDDLEEKRVQWSTARGAANGTLSGVIEGDFNAMAAAINQAHIQVELAYAKLQNTEVLTAHLQGQLGLESHWEIGGEEYNRYKKEAMLGKYHKALGELECLVVMHLFELSKLAMSGTGIGNPQDEYYSNGEGLLPPEPVSPQTPPLYNSPHIQDEDGDARSTPADYQEEHSVESSTNFDEIYHLYINDPGDHDLLDDDEDAAELESMADFLHDIV</sequence>
<protein>
    <submittedName>
        <fullName evidence="2">Uncharacterized protein</fullName>
    </submittedName>
</protein>
<name>A0A0C3A1C3_9AGAM</name>
<dbReference type="OrthoDB" id="3251205at2759"/>
<dbReference type="HOGENOM" id="CLU_596059_0_0_1"/>
<accession>A0A0C3A1C3</accession>
<dbReference type="InParanoid" id="A0A0C3A1C3"/>
<evidence type="ECO:0000256" key="1">
    <source>
        <dbReference type="SAM" id="MobiDB-lite"/>
    </source>
</evidence>
<reference evidence="2 3" key="1">
    <citation type="submission" date="2014-04" db="EMBL/GenBank/DDBJ databases">
        <authorList>
            <consortium name="DOE Joint Genome Institute"/>
            <person name="Kuo A."/>
            <person name="Kohler A."/>
            <person name="Nagy L.G."/>
            <person name="Floudas D."/>
            <person name="Copeland A."/>
            <person name="Barry K.W."/>
            <person name="Cichocki N."/>
            <person name="Veneault-Fourrey C."/>
            <person name="LaButti K."/>
            <person name="Lindquist E.A."/>
            <person name="Lipzen A."/>
            <person name="Lundell T."/>
            <person name="Morin E."/>
            <person name="Murat C."/>
            <person name="Sun H."/>
            <person name="Tunlid A."/>
            <person name="Henrissat B."/>
            <person name="Grigoriev I.V."/>
            <person name="Hibbett D.S."/>
            <person name="Martin F."/>
            <person name="Nordberg H.P."/>
            <person name="Cantor M.N."/>
            <person name="Hua S.X."/>
        </authorList>
    </citation>
    <scope>NUCLEOTIDE SEQUENCE [LARGE SCALE GENOMIC DNA]</scope>
    <source>
        <strain evidence="2 3">Foug A</strain>
    </source>
</reference>
<dbReference type="PANTHER" id="PTHR33096:SF1">
    <property type="entry name" value="CXC1-LIKE CYSTEINE CLUSTER ASSOCIATED WITH KDZ TRANSPOSASES DOMAIN-CONTAINING PROTEIN"/>
    <property type="match status" value="1"/>
</dbReference>
<dbReference type="EMBL" id="KN822085">
    <property type="protein sequence ID" value="KIM58467.1"/>
    <property type="molecule type" value="Genomic_DNA"/>
</dbReference>
<keyword evidence="3" id="KW-1185">Reference proteome</keyword>
<dbReference type="InterPro" id="IPR040521">
    <property type="entry name" value="KDZ"/>
</dbReference>
<feature type="compositionally biased region" description="Pro residues" evidence="1">
    <location>
        <begin position="379"/>
        <end position="388"/>
    </location>
</feature>
<evidence type="ECO:0000313" key="3">
    <source>
        <dbReference type="Proteomes" id="UP000053989"/>
    </source>
</evidence>
<dbReference type="AlphaFoldDB" id="A0A0C3A1C3"/>
<dbReference type="Proteomes" id="UP000053989">
    <property type="component" value="Unassembled WGS sequence"/>
</dbReference>
<gene>
    <name evidence="2" type="ORF">SCLCIDRAFT_28012</name>
</gene>
<reference evidence="3" key="2">
    <citation type="submission" date="2015-01" db="EMBL/GenBank/DDBJ databases">
        <title>Evolutionary Origins and Diversification of the Mycorrhizal Mutualists.</title>
        <authorList>
            <consortium name="DOE Joint Genome Institute"/>
            <consortium name="Mycorrhizal Genomics Consortium"/>
            <person name="Kohler A."/>
            <person name="Kuo A."/>
            <person name="Nagy L.G."/>
            <person name="Floudas D."/>
            <person name="Copeland A."/>
            <person name="Barry K.W."/>
            <person name="Cichocki N."/>
            <person name="Veneault-Fourrey C."/>
            <person name="LaButti K."/>
            <person name="Lindquist E.A."/>
            <person name="Lipzen A."/>
            <person name="Lundell T."/>
            <person name="Morin E."/>
            <person name="Murat C."/>
            <person name="Riley R."/>
            <person name="Ohm R."/>
            <person name="Sun H."/>
            <person name="Tunlid A."/>
            <person name="Henrissat B."/>
            <person name="Grigoriev I.V."/>
            <person name="Hibbett D.S."/>
            <person name="Martin F."/>
        </authorList>
    </citation>
    <scope>NUCLEOTIDE SEQUENCE [LARGE SCALE GENOMIC DNA]</scope>
    <source>
        <strain evidence="3">Foug A</strain>
    </source>
</reference>
<dbReference type="PANTHER" id="PTHR33096">
    <property type="entry name" value="CXC2 DOMAIN-CONTAINING PROTEIN"/>
    <property type="match status" value="1"/>
</dbReference>
<evidence type="ECO:0000313" key="2">
    <source>
        <dbReference type="EMBL" id="KIM58467.1"/>
    </source>
</evidence>
<organism evidence="2 3">
    <name type="scientific">Scleroderma citrinum Foug A</name>
    <dbReference type="NCBI Taxonomy" id="1036808"/>
    <lineage>
        <taxon>Eukaryota</taxon>
        <taxon>Fungi</taxon>
        <taxon>Dikarya</taxon>
        <taxon>Basidiomycota</taxon>
        <taxon>Agaricomycotina</taxon>
        <taxon>Agaricomycetes</taxon>
        <taxon>Agaricomycetidae</taxon>
        <taxon>Boletales</taxon>
        <taxon>Sclerodermatineae</taxon>
        <taxon>Sclerodermataceae</taxon>
        <taxon>Scleroderma</taxon>
    </lineage>
</organism>
<proteinExistence type="predicted"/>
<feature type="region of interest" description="Disordered" evidence="1">
    <location>
        <begin position="367"/>
        <end position="417"/>
    </location>
</feature>
<dbReference type="STRING" id="1036808.A0A0C3A1C3"/>
<dbReference type="Pfam" id="PF18758">
    <property type="entry name" value="KDZ"/>
    <property type="match status" value="1"/>
</dbReference>